<name>A0ABQ6E3U9_9GAMM</name>
<gene>
    <name evidence="3" type="ORF">GCM10007916_30860</name>
</gene>
<dbReference type="SUPFAM" id="SSF51182">
    <property type="entry name" value="RmlC-like cupins"/>
    <property type="match status" value="1"/>
</dbReference>
<sequence>MSEDDSLERNSENSDIWKNYAFDPPGQENFSLRTTYPEDPDGVEVLMEIWKGGATEPAHHHPGDDLTVIVEGQMTVQFYSKGEHGLVKDGEQRVFNKGDSAYIKGNRIHSATYPQDCKLVYVHNKKFDFIDDSE</sequence>
<evidence type="ECO:0000259" key="2">
    <source>
        <dbReference type="Pfam" id="PF07883"/>
    </source>
</evidence>
<keyword evidence="4" id="KW-1185">Reference proteome</keyword>
<protein>
    <recommendedName>
        <fullName evidence="2">Cupin type-2 domain-containing protein</fullName>
    </recommendedName>
</protein>
<feature type="region of interest" description="Disordered" evidence="1">
    <location>
        <begin position="1"/>
        <end position="25"/>
    </location>
</feature>
<dbReference type="Proteomes" id="UP001157353">
    <property type="component" value="Unassembled WGS sequence"/>
</dbReference>
<dbReference type="Gene3D" id="2.60.120.10">
    <property type="entry name" value="Jelly Rolls"/>
    <property type="match status" value="1"/>
</dbReference>
<dbReference type="InterPro" id="IPR011051">
    <property type="entry name" value="RmlC_Cupin_sf"/>
</dbReference>
<evidence type="ECO:0000256" key="1">
    <source>
        <dbReference type="SAM" id="MobiDB-lite"/>
    </source>
</evidence>
<proteinExistence type="predicted"/>
<dbReference type="InterPro" id="IPR013096">
    <property type="entry name" value="Cupin_2"/>
</dbReference>
<evidence type="ECO:0000313" key="3">
    <source>
        <dbReference type="EMBL" id="GLS92016.1"/>
    </source>
</evidence>
<evidence type="ECO:0000313" key="4">
    <source>
        <dbReference type="Proteomes" id="UP001157353"/>
    </source>
</evidence>
<dbReference type="EMBL" id="BSPQ01000016">
    <property type="protein sequence ID" value="GLS92016.1"/>
    <property type="molecule type" value="Genomic_DNA"/>
</dbReference>
<comment type="caution">
    <text evidence="3">The sequence shown here is derived from an EMBL/GenBank/DDBJ whole genome shotgun (WGS) entry which is preliminary data.</text>
</comment>
<dbReference type="Pfam" id="PF07883">
    <property type="entry name" value="Cupin_2"/>
    <property type="match status" value="1"/>
</dbReference>
<dbReference type="InterPro" id="IPR014710">
    <property type="entry name" value="RmlC-like_jellyroll"/>
</dbReference>
<feature type="domain" description="Cupin type-2" evidence="2">
    <location>
        <begin position="46"/>
        <end position="120"/>
    </location>
</feature>
<reference evidence="4" key="1">
    <citation type="journal article" date="2019" name="Int. J. Syst. Evol. Microbiol.">
        <title>The Global Catalogue of Microorganisms (GCM) 10K type strain sequencing project: providing services to taxonomists for standard genome sequencing and annotation.</title>
        <authorList>
            <consortium name="The Broad Institute Genomics Platform"/>
            <consortium name="The Broad Institute Genome Sequencing Center for Infectious Disease"/>
            <person name="Wu L."/>
            <person name="Ma J."/>
        </authorList>
    </citation>
    <scope>NUCLEOTIDE SEQUENCE [LARGE SCALE GENOMIC DNA]</scope>
    <source>
        <strain evidence="4">NBRC 103166</strain>
    </source>
</reference>
<organism evidence="3 4">
    <name type="scientific">Psychromonas marina</name>
    <dbReference type="NCBI Taxonomy" id="88364"/>
    <lineage>
        <taxon>Bacteria</taxon>
        <taxon>Pseudomonadati</taxon>
        <taxon>Pseudomonadota</taxon>
        <taxon>Gammaproteobacteria</taxon>
        <taxon>Alteromonadales</taxon>
        <taxon>Psychromonadaceae</taxon>
        <taxon>Psychromonas</taxon>
    </lineage>
</organism>
<accession>A0ABQ6E3U9</accession>
<dbReference type="RefSeq" id="WP_284205106.1">
    <property type="nucleotide sequence ID" value="NZ_BSPQ01000016.1"/>
</dbReference>